<dbReference type="Pfam" id="PF12697">
    <property type="entry name" value="Abhydrolase_6"/>
    <property type="match status" value="1"/>
</dbReference>
<feature type="domain" description="AB hydrolase-1" evidence="1">
    <location>
        <begin position="59"/>
        <end position="314"/>
    </location>
</feature>
<accession>A0A1L7CTU9</accession>
<organism evidence="2 3">
    <name type="scientific">Corynebacterium frankenforstense DSM 45800</name>
    <dbReference type="NCBI Taxonomy" id="1437875"/>
    <lineage>
        <taxon>Bacteria</taxon>
        <taxon>Bacillati</taxon>
        <taxon>Actinomycetota</taxon>
        <taxon>Actinomycetes</taxon>
        <taxon>Mycobacteriales</taxon>
        <taxon>Corynebacteriaceae</taxon>
        <taxon>Corynebacterium</taxon>
    </lineage>
</organism>
<dbReference type="Gene3D" id="3.40.50.1820">
    <property type="entry name" value="alpha/beta hydrolase"/>
    <property type="match status" value="1"/>
</dbReference>
<dbReference type="SUPFAM" id="SSF53474">
    <property type="entry name" value="alpha/beta-Hydrolases"/>
    <property type="match status" value="1"/>
</dbReference>
<protein>
    <submittedName>
        <fullName evidence="2">Hydrolase</fullName>
    </submittedName>
</protein>
<dbReference type="GO" id="GO:0016020">
    <property type="term" value="C:membrane"/>
    <property type="evidence" value="ECO:0007669"/>
    <property type="project" value="TreeGrafter"/>
</dbReference>
<dbReference type="STRING" id="1437875.CFRA_08530"/>
<dbReference type="PANTHER" id="PTHR43798">
    <property type="entry name" value="MONOACYLGLYCEROL LIPASE"/>
    <property type="match status" value="1"/>
</dbReference>
<dbReference type="EMBL" id="CP009247">
    <property type="protein sequence ID" value="APT89286.1"/>
    <property type="molecule type" value="Genomic_DNA"/>
</dbReference>
<dbReference type="InterPro" id="IPR000639">
    <property type="entry name" value="Epox_hydrolase-like"/>
</dbReference>
<dbReference type="InterPro" id="IPR050266">
    <property type="entry name" value="AB_hydrolase_sf"/>
</dbReference>
<dbReference type="PANTHER" id="PTHR43798:SF33">
    <property type="entry name" value="HYDROLASE, PUTATIVE (AFU_ORTHOLOGUE AFUA_2G14860)-RELATED"/>
    <property type="match status" value="1"/>
</dbReference>
<dbReference type="Proteomes" id="UP000185434">
    <property type="component" value="Chromosome"/>
</dbReference>
<keyword evidence="2" id="KW-0378">Hydrolase</keyword>
<sequence>MTPGGRRRIALEHGALHSHDRRPGLTDVTDSGFAASSDGIMVRWETTGPAADEPARATVLFLHGFTLAGDSFYLQAEHLRESHPDVRCVCPDLRGHGRTGKTDPDLCTVDGLADDALAALADADHTGAPLILVGHSLGGLAVFNLLRRAPAEVRRRVAGVVVVATSIEALSDQGVPQLLASPAADAVYNAAEASPEEAEWLREEVTKMIAPGLAVGVFRRPTDYELIEFHAAMIHETPLETFVGFFDSLQSHDELEAGPALAGVPGFVITGTGDVVTPGEQADRIQEVWPEAKRIDAFGSGHMVVLEAPAVVNKALDVLVGALPERRAPAK</sequence>
<evidence type="ECO:0000313" key="2">
    <source>
        <dbReference type="EMBL" id="APT89286.1"/>
    </source>
</evidence>
<name>A0A1L7CTU9_9CORY</name>
<reference evidence="2 3" key="1">
    <citation type="submission" date="2014-08" db="EMBL/GenBank/DDBJ databases">
        <title>Complete genome sequence of Corynebacterium frankenforstense ST18(T) (=DSM 45800(T)), isolated from raw cow milk.</title>
        <authorList>
            <person name="Ruckert C."/>
            <person name="Albersmeier A."/>
            <person name="Winkler A."/>
            <person name="Lipski A."/>
            <person name="Kalinowski J."/>
        </authorList>
    </citation>
    <scope>NUCLEOTIDE SEQUENCE [LARGE SCALE GENOMIC DNA]</scope>
    <source>
        <strain evidence="2 3">ST18</strain>
    </source>
</reference>
<evidence type="ECO:0000313" key="3">
    <source>
        <dbReference type="Proteomes" id="UP000185434"/>
    </source>
</evidence>
<proteinExistence type="predicted"/>
<dbReference type="GO" id="GO:0016787">
    <property type="term" value="F:hydrolase activity"/>
    <property type="evidence" value="ECO:0007669"/>
    <property type="project" value="UniProtKB-KW"/>
</dbReference>
<dbReference type="AlphaFoldDB" id="A0A1L7CTU9"/>
<evidence type="ECO:0000259" key="1">
    <source>
        <dbReference type="Pfam" id="PF12697"/>
    </source>
</evidence>
<gene>
    <name evidence="2" type="ORF">CFRA_08530</name>
</gene>
<dbReference type="KEGG" id="cfk:CFRA_08530"/>
<dbReference type="InterPro" id="IPR029058">
    <property type="entry name" value="AB_hydrolase_fold"/>
</dbReference>
<keyword evidence="3" id="KW-1185">Reference proteome</keyword>
<dbReference type="PRINTS" id="PR00412">
    <property type="entry name" value="EPOXHYDRLASE"/>
</dbReference>
<dbReference type="InterPro" id="IPR000073">
    <property type="entry name" value="AB_hydrolase_1"/>
</dbReference>